<dbReference type="Proteomes" id="UP000256329">
    <property type="component" value="Unassembled WGS sequence"/>
</dbReference>
<dbReference type="EC" id="5.1.1.1" evidence="4"/>
<dbReference type="InterPro" id="IPR009006">
    <property type="entry name" value="Ala_racemase/Decarboxylase_C"/>
</dbReference>
<evidence type="ECO:0000256" key="6">
    <source>
        <dbReference type="PIRSR" id="PIRSR600821-52"/>
    </source>
</evidence>
<evidence type="ECO:0000313" key="8">
    <source>
        <dbReference type="EMBL" id="RDV83253.1"/>
    </source>
</evidence>
<dbReference type="RefSeq" id="WP_115792582.1">
    <property type="nucleotide sequence ID" value="NZ_QSLN01000006.1"/>
</dbReference>
<keyword evidence="2 4" id="KW-0663">Pyridoxal phosphate</keyword>
<dbReference type="PRINTS" id="PR00992">
    <property type="entry name" value="ALARACEMASE"/>
</dbReference>
<dbReference type="UniPathway" id="UPA00042">
    <property type="reaction ID" value="UER00497"/>
</dbReference>
<keyword evidence="3 4" id="KW-0413">Isomerase</keyword>
<dbReference type="GO" id="GO:0030170">
    <property type="term" value="F:pyridoxal phosphate binding"/>
    <property type="evidence" value="ECO:0007669"/>
    <property type="project" value="UniProtKB-UniRule"/>
</dbReference>
<protein>
    <recommendedName>
        <fullName evidence="4">Alanine racemase</fullName>
        <ecNumber evidence="4">5.1.1.1</ecNumber>
    </recommendedName>
</protein>
<gene>
    <name evidence="8" type="primary">alr</name>
    <name evidence="8" type="ORF">DXX99_05950</name>
</gene>
<dbReference type="Pfam" id="PF00842">
    <property type="entry name" value="Ala_racemase_C"/>
    <property type="match status" value="1"/>
</dbReference>
<organism evidence="8 9">
    <name type="scientific">Ammonifex thiophilus</name>
    <dbReference type="NCBI Taxonomy" id="444093"/>
    <lineage>
        <taxon>Bacteria</taxon>
        <taxon>Bacillati</taxon>
        <taxon>Bacillota</taxon>
        <taxon>Clostridia</taxon>
        <taxon>Thermoanaerobacterales</taxon>
        <taxon>Thermoanaerobacteraceae</taxon>
        <taxon>Ammonifex</taxon>
    </lineage>
</organism>
<dbReference type="Pfam" id="PF01168">
    <property type="entry name" value="Ala_racemase_N"/>
    <property type="match status" value="1"/>
</dbReference>
<dbReference type="InterPro" id="IPR011079">
    <property type="entry name" value="Ala_racemase_C"/>
</dbReference>
<dbReference type="SUPFAM" id="SSF51419">
    <property type="entry name" value="PLP-binding barrel"/>
    <property type="match status" value="1"/>
</dbReference>
<dbReference type="SUPFAM" id="SSF50621">
    <property type="entry name" value="Alanine racemase C-terminal domain-like"/>
    <property type="match status" value="1"/>
</dbReference>
<comment type="caution">
    <text evidence="8">The sequence shown here is derived from an EMBL/GenBank/DDBJ whole genome shotgun (WGS) entry which is preliminary data.</text>
</comment>
<sequence length="369" mass="40646">MDCPVWAEVSREALQHNLRVVRETVGPSVRIMGIVKANAYGHGLVPVAKILEEAGVDWLGVARGQEALELRREGVDHPILVLGYVHPAECPALLAQEVTLTAYSEEILREWAGIAQREGKRLKVHFKVDTGMGRLGFKAGPAGKEAILRLATLPRVEVEGIYTHFACADLPEEKPTRSQLEKFIMLLEELERAGLSIPLRHAANSAALIRFRESHLDLVRPGIMLYGLLPFPSAQVNLRPAMTLKARVVQVKRVEAGFPVSYGWTYRTPRPSLLATVSAGYGDGYSRLLSNKGEVLLRGRRLPVVGRVCMDQLIVDATELGEVEPGEEVVLFGRQGEVSLPVEELAEKIGTINYEVVCAVSARVPRVYL</sequence>
<dbReference type="CDD" id="cd00430">
    <property type="entry name" value="PLPDE_III_AR"/>
    <property type="match status" value="1"/>
</dbReference>
<feature type="binding site" evidence="4 6">
    <location>
        <position position="310"/>
    </location>
    <ligand>
        <name>substrate</name>
    </ligand>
</feature>
<comment type="pathway">
    <text evidence="4">Amino-acid biosynthesis; D-alanine biosynthesis; D-alanine from L-alanine: step 1/1.</text>
</comment>
<evidence type="ECO:0000256" key="5">
    <source>
        <dbReference type="PIRSR" id="PIRSR600821-50"/>
    </source>
</evidence>
<dbReference type="AlphaFoldDB" id="A0A3D8P549"/>
<dbReference type="InterPro" id="IPR000821">
    <property type="entry name" value="Ala_racemase"/>
</dbReference>
<feature type="modified residue" description="N6-(pyridoxal phosphate)lysine" evidence="4 5">
    <location>
        <position position="36"/>
    </location>
</feature>
<evidence type="ECO:0000259" key="7">
    <source>
        <dbReference type="SMART" id="SM01005"/>
    </source>
</evidence>
<name>A0A3D8P549_9THEO</name>
<dbReference type="PANTHER" id="PTHR30511:SF0">
    <property type="entry name" value="ALANINE RACEMASE, CATABOLIC-RELATED"/>
    <property type="match status" value="1"/>
</dbReference>
<dbReference type="GO" id="GO:0009252">
    <property type="term" value="P:peptidoglycan biosynthetic process"/>
    <property type="evidence" value="ECO:0007669"/>
    <property type="project" value="TreeGrafter"/>
</dbReference>
<dbReference type="FunFam" id="3.20.20.10:FF:000002">
    <property type="entry name" value="Alanine racemase"/>
    <property type="match status" value="1"/>
</dbReference>
<feature type="active site" description="Proton acceptor; specific for D-alanine" evidence="4">
    <location>
        <position position="36"/>
    </location>
</feature>
<feature type="domain" description="Alanine racemase C-terminal" evidence="7">
    <location>
        <begin position="241"/>
        <end position="369"/>
    </location>
</feature>
<comment type="function">
    <text evidence="4">Catalyzes the interconversion of L-alanine and D-alanine. May also act on other amino acids.</text>
</comment>
<feature type="binding site" evidence="4 6">
    <location>
        <position position="134"/>
    </location>
    <ligand>
        <name>substrate</name>
    </ligand>
</feature>
<proteinExistence type="inferred from homology"/>
<dbReference type="GO" id="GO:0005829">
    <property type="term" value="C:cytosol"/>
    <property type="evidence" value="ECO:0007669"/>
    <property type="project" value="TreeGrafter"/>
</dbReference>
<dbReference type="Gene3D" id="2.40.37.10">
    <property type="entry name" value="Lyase, Ornithine Decarboxylase, Chain A, domain 1"/>
    <property type="match status" value="1"/>
</dbReference>
<evidence type="ECO:0000313" key="9">
    <source>
        <dbReference type="Proteomes" id="UP000256329"/>
    </source>
</evidence>
<evidence type="ECO:0000256" key="2">
    <source>
        <dbReference type="ARBA" id="ARBA00022898"/>
    </source>
</evidence>
<comment type="similarity">
    <text evidence="4">Belongs to the alanine racemase family.</text>
</comment>
<dbReference type="EMBL" id="QSLN01000006">
    <property type="protein sequence ID" value="RDV83253.1"/>
    <property type="molecule type" value="Genomic_DNA"/>
</dbReference>
<dbReference type="SMART" id="SM01005">
    <property type="entry name" value="Ala_racemase_C"/>
    <property type="match status" value="1"/>
</dbReference>
<accession>A0A3D8P549</accession>
<dbReference type="PROSITE" id="PS00395">
    <property type="entry name" value="ALANINE_RACEMASE"/>
    <property type="match status" value="1"/>
</dbReference>
<evidence type="ECO:0000256" key="1">
    <source>
        <dbReference type="ARBA" id="ARBA00001933"/>
    </source>
</evidence>
<dbReference type="OrthoDB" id="9813814at2"/>
<dbReference type="InterPro" id="IPR020622">
    <property type="entry name" value="Ala_racemase_pyridoxalP-BS"/>
</dbReference>
<keyword evidence="9" id="KW-1185">Reference proteome</keyword>
<reference evidence="8 9" key="1">
    <citation type="submission" date="2018-08" db="EMBL/GenBank/DDBJ databases">
        <title>Form III RuBisCO-mediated autotrophy in Thermodesulfobium bacteria.</title>
        <authorList>
            <person name="Toshchakov S.V."/>
            <person name="Kublanov I.V."/>
            <person name="Frolov E."/>
            <person name="Bonch-Osmolovskaya E.A."/>
            <person name="Tourova T.P."/>
            <person name="Chernych N.A."/>
            <person name="Lebedinsky A.V."/>
        </authorList>
    </citation>
    <scope>NUCLEOTIDE SEQUENCE [LARGE SCALE GENOMIC DNA]</scope>
    <source>
        <strain evidence="8 9">SR</strain>
    </source>
</reference>
<evidence type="ECO:0000256" key="4">
    <source>
        <dbReference type="HAMAP-Rule" id="MF_01201"/>
    </source>
</evidence>
<dbReference type="NCBIfam" id="TIGR00492">
    <property type="entry name" value="alr"/>
    <property type="match status" value="1"/>
</dbReference>
<comment type="cofactor">
    <cofactor evidence="1 4 5">
        <name>pyridoxal 5'-phosphate</name>
        <dbReference type="ChEBI" id="CHEBI:597326"/>
    </cofactor>
</comment>
<feature type="active site" description="Proton acceptor; specific for L-alanine" evidence="4">
    <location>
        <position position="262"/>
    </location>
</feature>
<dbReference type="Gene3D" id="3.20.20.10">
    <property type="entry name" value="Alanine racemase"/>
    <property type="match status" value="1"/>
</dbReference>
<dbReference type="InterPro" id="IPR029066">
    <property type="entry name" value="PLP-binding_barrel"/>
</dbReference>
<dbReference type="GO" id="GO:0030632">
    <property type="term" value="P:D-alanine biosynthetic process"/>
    <property type="evidence" value="ECO:0007669"/>
    <property type="project" value="UniProtKB-UniRule"/>
</dbReference>
<dbReference type="InterPro" id="IPR001608">
    <property type="entry name" value="Ala_racemase_N"/>
</dbReference>
<dbReference type="PANTHER" id="PTHR30511">
    <property type="entry name" value="ALANINE RACEMASE"/>
    <property type="match status" value="1"/>
</dbReference>
<comment type="catalytic activity">
    <reaction evidence="4">
        <text>L-alanine = D-alanine</text>
        <dbReference type="Rhea" id="RHEA:20249"/>
        <dbReference type="ChEBI" id="CHEBI:57416"/>
        <dbReference type="ChEBI" id="CHEBI:57972"/>
        <dbReference type="EC" id="5.1.1.1"/>
    </reaction>
</comment>
<dbReference type="HAMAP" id="MF_01201">
    <property type="entry name" value="Ala_racemase"/>
    <property type="match status" value="1"/>
</dbReference>
<dbReference type="GO" id="GO:0008784">
    <property type="term" value="F:alanine racemase activity"/>
    <property type="evidence" value="ECO:0007669"/>
    <property type="project" value="UniProtKB-UniRule"/>
</dbReference>
<evidence type="ECO:0000256" key="3">
    <source>
        <dbReference type="ARBA" id="ARBA00023235"/>
    </source>
</evidence>